<proteinExistence type="predicted"/>
<organism evidence="1 2">
    <name type="scientific">Streptomyces similanensis</name>
    <dbReference type="NCBI Taxonomy" id="1274988"/>
    <lineage>
        <taxon>Bacteria</taxon>
        <taxon>Bacillati</taxon>
        <taxon>Actinomycetota</taxon>
        <taxon>Actinomycetes</taxon>
        <taxon>Kitasatosporales</taxon>
        <taxon>Streptomycetaceae</taxon>
        <taxon>Streptomyces</taxon>
    </lineage>
</organism>
<dbReference type="EMBL" id="BAABKC010000127">
    <property type="protein sequence ID" value="GAA5077944.1"/>
    <property type="molecule type" value="Genomic_DNA"/>
</dbReference>
<sequence>MAGSGVVACAGQGAGFHGPVAGHGAWGGAALGTRDGGSGELDGLSVMAEVVGLVAEVAEDAGTEHAVVGDLGQAQVAVR</sequence>
<comment type="caution">
    <text evidence="1">The sequence shown here is derived from an EMBL/GenBank/DDBJ whole genome shotgun (WGS) entry which is preliminary data.</text>
</comment>
<reference evidence="2" key="1">
    <citation type="journal article" date="2019" name="Int. J. Syst. Evol. Microbiol.">
        <title>The Global Catalogue of Microorganisms (GCM) 10K type strain sequencing project: providing services to taxonomists for standard genome sequencing and annotation.</title>
        <authorList>
            <consortium name="The Broad Institute Genomics Platform"/>
            <consortium name="The Broad Institute Genome Sequencing Center for Infectious Disease"/>
            <person name="Wu L."/>
            <person name="Ma J."/>
        </authorList>
    </citation>
    <scope>NUCLEOTIDE SEQUENCE [LARGE SCALE GENOMIC DNA]</scope>
    <source>
        <strain evidence="2">JCM 18410</strain>
    </source>
</reference>
<gene>
    <name evidence="1" type="ORF">GCM10023336_69050</name>
</gene>
<evidence type="ECO:0000313" key="1">
    <source>
        <dbReference type="EMBL" id="GAA5077944.1"/>
    </source>
</evidence>
<protein>
    <submittedName>
        <fullName evidence="1">Uncharacterized protein</fullName>
    </submittedName>
</protein>
<evidence type="ECO:0000313" key="2">
    <source>
        <dbReference type="Proteomes" id="UP001500124"/>
    </source>
</evidence>
<keyword evidence="2" id="KW-1185">Reference proteome</keyword>
<name>A0ABP9LGZ7_9ACTN</name>
<accession>A0ABP9LGZ7</accession>
<dbReference type="Proteomes" id="UP001500124">
    <property type="component" value="Unassembled WGS sequence"/>
</dbReference>